<evidence type="ECO:0000313" key="3">
    <source>
        <dbReference type="Proteomes" id="UP000004835"/>
    </source>
</evidence>
<dbReference type="EMBL" id="AEWT01000031">
    <property type="protein sequence ID" value="EGC68106.1"/>
    <property type="molecule type" value="Genomic_DNA"/>
</dbReference>
<dbReference type="HOGENOM" id="CLU_055769_6_1_9"/>
<dbReference type="GO" id="GO:0097367">
    <property type="term" value="F:carbohydrate derivative binding"/>
    <property type="evidence" value="ECO:0007669"/>
    <property type="project" value="InterPro"/>
</dbReference>
<dbReference type="SUPFAM" id="SSF46689">
    <property type="entry name" value="Homeodomain-like"/>
    <property type="match status" value="1"/>
</dbReference>
<comment type="caution">
    <text evidence="2">The sequence shown here is derived from an EMBL/GenBank/DDBJ whole genome shotgun (WGS) entry which is preliminary data.</text>
</comment>
<dbReference type="Gene3D" id="1.10.10.10">
    <property type="entry name" value="Winged helix-like DNA-binding domain superfamily/Winged helix DNA-binding domain"/>
    <property type="match status" value="1"/>
</dbReference>
<dbReference type="InterPro" id="IPR000281">
    <property type="entry name" value="HTH_RpiR"/>
</dbReference>
<accession>F0EP81</accession>
<feature type="domain" description="HTH rpiR-type" evidence="1">
    <location>
        <begin position="65"/>
        <end position="103"/>
    </location>
</feature>
<dbReference type="GO" id="GO:0003700">
    <property type="term" value="F:DNA-binding transcription factor activity"/>
    <property type="evidence" value="ECO:0007669"/>
    <property type="project" value="InterPro"/>
</dbReference>
<sequence>MIYKALYGVTIADFFLSPAKVRNLETAYKKGKKMGLLIIRLLNLLNNAPTDSTNYYIGLTMINYYDQIQTLSIGEFAALCHVSKSTVSKFARTLGFDDYGDLKDNAAFIENRFNNPLNYRSNILSALEQEGVDSYFDAVIQDIDYLRHHLDLPAIERVAQAIVSHKNVFAFGILFSESAAIDFQIKLAYNGKFIRTFQDDLVQEEIIKSADEESLFIIFTNSGDYLTKQQIRNGTPRKDFFDRTKAKVIVITANLQISELPFVQEAIIFPHQTHFQTHAFMYQFIMDLIVSKFKQLTDRKRM</sequence>
<dbReference type="Gene3D" id="3.40.50.10490">
    <property type="entry name" value="Glucose-6-phosphate isomerase like protein, domain 1"/>
    <property type="match status" value="1"/>
</dbReference>
<organism evidence="2 3">
    <name type="scientific">Enterococcus casseliflavus ATCC 12755</name>
    <dbReference type="NCBI Taxonomy" id="888066"/>
    <lineage>
        <taxon>Bacteria</taxon>
        <taxon>Bacillati</taxon>
        <taxon>Bacillota</taxon>
        <taxon>Bacilli</taxon>
        <taxon>Lactobacillales</taxon>
        <taxon>Enterococcaceae</taxon>
        <taxon>Enterococcus</taxon>
    </lineage>
</organism>
<dbReference type="InterPro" id="IPR009057">
    <property type="entry name" value="Homeodomain-like_sf"/>
</dbReference>
<dbReference type="PANTHER" id="PTHR30514">
    <property type="entry name" value="GLUCOKINASE"/>
    <property type="match status" value="1"/>
</dbReference>
<reference evidence="2 3" key="1">
    <citation type="submission" date="2011-01" db="EMBL/GenBank/DDBJ databases">
        <authorList>
            <person name="Muzny D."/>
            <person name="Qin X."/>
            <person name="Deng J."/>
            <person name="Jiang H."/>
            <person name="Liu Y."/>
            <person name="Qu J."/>
            <person name="Song X.-Z."/>
            <person name="Zhang L."/>
            <person name="Thornton R."/>
            <person name="Coyle M."/>
            <person name="Francisco L."/>
            <person name="Jackson L."/>
            <person name="Javaid M."/>
            <person name="Korchina V."/>
            <person name="Kovar C."/>
            <person name="Mata R."/>
            <person name="Mathew T."/>
            <person name="Ngo R."/>
            <person name="Nguyen L."/>
            <person name="Nguyen N."/>
            <person name="Okwuonu G."/>
            <person name="Ongeri F."/>
            <person name="Pham C."/>
            <person name="Simmons D."/>
            <person name="Wilczek-Boney K."/>
            <person name="Hale W."/>
            <person name="Jakkamsetti A."/>
            <person name="Pham P."/>
            <person name="Ruth R."/>
            <person name="San Lucas F."/>
            <person name="Warren J."/>
            <person name="Zhang J."/>
            <person name="Zhao Z."/>
            <person name="Zhou C."/>
            <person name="Zhu D."/>
            <person name="Lee S."/>
            <person name="Bess C."/>
            <person name="Blankenburg K."/>
            <person name="Forbes L."/>
            <person name="Fu Q."/>
            <person name="Gubbala S."/>
            <person name="Hirani K."/>
            <person name="Jayaseelan J.C."/>
            <person name="Lara F."/>
            <person name="Munidasa M."/>
            <person name="Palculict T."/>
            <person name="Patil S."/>
            <person name="Pu L.-L."/>
            <person name="Saada N."/>
            <person name="Tang L."/>
            <person name="Weissenberger G."/>
            <person name="Zhu Y."/>
            <person name="Hemphill L."/>
            <person name="Shang Y."/>
            <person name="Youmans B."/>
            <person name="Ayvaz T."/>
            <person name="Ross M."/>
            <person name="Santibanez J."/>
            <person name="Aqrawi P."/>
            <person name="Gross S."/>
            <person name="Joshi V."/>
            <person name="Fowler G."/>
            <person name="Nazareth L."/>
            <person name="Reid J."/>
            <person name="Worley K."/>
            <person name="Petrosino J."/>
            <person name="Highlander S."/>
            <person name="Gibbs R."/>
        </authorList>
    </citation>
    <scope>NUCLEOTIDE SEQUENCE [LARGE SCALE GENOMIC DNA]</scope>
    <source>
        <strain evidence="2 3">ATCC 12755</strain>
    </source>
</reference>
<dbReference type="GO" id="GO:0003677">
    <property type="term" value="F:DNA binding"/>
    <property type="evidence" value="ECO:0007669"/>
    <property type="project" value="InterPro"/>
</dbReference>
<dbReference type="GO" id="GO:1901135">
    <property type="term" value="P:carbohydrate derivative metabolic process"/>
    <property type="evidence" value="ECO:0007669"/>
    <property type="project" value="InterPro"/>
</dbReference>
<dbReference type="Proteomes" id="UP000004835">
    <property type="component" value="Unassembled WGS sequence"/>
</dbReference>
<protein>
    <recommendedName>
        <fullName evidence="1">HTH rpiR-type domain-containing protein</fullName>
    </recommendedName>
</protein>
<dbReference type="InterPro" id="IPR036388">
    <property type="entry name" value="WH-like_DNA-bd_sf"/>
</dbReference>
<dbReference type="Pfam" id="PF01418">
    <property type="entry name" value="HTH_6"/>
    <property type="match status" value="1"/>
</dbReference>
<proteinExistence type="predicted"/>
<dbReference type="AlphaFoldDB" id="F0EP81"/>
<evidence type="ECO:0000313" key="2">
    <source>
        <dbReference type="EMBL" id="EGC68106.1"/>
    </source>
</evidence>
<name>F0EP81_ENTCA</name>
<dbReference type="PANTHER" id="PTHR30514:SF1">
    <property type="entry name" value="HTH-TYPE TRANSCRIPTIONAL REGULATOR HEXR-RELATED"/>
    <property type="match status" value="1"/>
</dbReference>
<dbReference type="InterPro" id="IPR047640">
    <property type="entry name" value="RpiR-like"/>
</dbReference>
<dbReference type="InterPro" id="IPR046348">
    <property type="entry name" value="SIS_dom_sf"/>
</dbReference>
<evidence type="ECO:0000259" key="1">
    <source>
        <dbReference type="Pfam" id="PF01418"/>
    </source>
</evidence>
<gene>
    <name evidence="2" type="ORF">HMPREF9087_3223</name>
</gene>
<dbReference type="SUPFAM" id="SSF53697">
    <property type="entry name" value="SIS domain"/>
    <property type="match status" value="1"/>
</dbReference>